<dbReference type="Proteomes" id="UP001595867">
    <property type="component" value="Unassembled WGS sequence"/>
</dbReference>
<protein>
    <submittedName>
        <fullName evidence="2">Uncharacterized protein</fullName>
    </submittedName>
</protein>
<dbReference type="EMBL" id="JBHSBL010000019">
    <property type="protein sequence ID" value="MFC4068889.1"/>
    <property type="molecule type" value="Genomic_DNA"/>
</dbReference>
<keyword evidence="1" id="KW-0812">Transmembrane</keyword>
<keyword evidence="3" id="KW-1185">Reference proteome</keyword>
<keyword evidence="1" id="KW-0472">Membrane</keyword>
<evidence type="ECO:0000313" key="3">
    <source>
        <dbReference type="Proteomes" id="UP001595867"/>
    </source>
</evidence>
<evidence type="ECO:0000256" key="1">
    <source>
        <dbReference type="SAM" id="Phobius"/>
    </source>
</evidence>
<reference evidence="3" key="1">
    <citation type="journal article" date="2019" name="Int. J. Syst. Evol. Microbiol.">
        <title>The Global Catalogue of Microorganisms (GCM) 10K type strain sequencing project: providing services to taxonomists for standard genome sequencing and annotation.</title>
        <authorList>
            <consortium name="The Broad Institute Genomics Platform"/>
            <consortium name="The Broad Institute Genome Sequencing Center for Infectious Disease"/>
            <person name="Wu L."/>
            <person name="Ma J."/>
        </authorList>
    </citation>
    <scope>NUCLEOTIDE SEQUENCE [LARGE SCALE GENOMIC DNA]</scope>
    <source>
        <strain evidence="3">TBRC 5832</strain>
    </source>
</reference>
<evidence type="ECO:0000313" key="2">
    <source>
        <dbReference type="EMBL" id="MFC4068889.1"/>
    </source>
</evidence>
<comment type="caution">
    <text evidence="2">The sequence shown here is derived from an EMBL/GenBank/DDBJ whole genome shotgun (WGS) entry which is preliminary data.</text>
</comment>
<feature type="transmembrane region" description="Helical" evidence="1">
    <location>
        <begin position="41"/>
        <end position="66"/>
    </location>
</feature>
<dbReference type="RefSeq" id="WP_378069773.1">
    <property type="nucleotide sequence ID" value="NZ_JBHSBL010000019.1"/>
</dbReference>
<keyword evidence="1" id="KW-1133">Transmembrane helix</keyword>
<sequence length="72" mass="7362">MNVTRVELPPMPPTRIVYPSLGRSIIDSSITVGRTVLVTGAALGILIGFSVVIALALTTGAGVLGYDASASY</sequence>
<accession>A0ABV8J1H5</accession>
<proteinExistence type="predicted"/>
<name>A0ABV8J1H5_9ACTN</name>
<gene>
    <name evidence="2" type="ORF">ACFO0C_28495</name>
</gene>
<organism evidence="2 3">
    <name type="scientific">Actinoplanes subglobosus</name>
    <dbReference type="NCBI Taxonomy" id="1547892"/>
    <lineage>
        <taxon>Bacteria</taxon>
        <taxon>Bacillati</taxon>
        <taxon>Actinomycetota</taxon>
        <taxon>Actinomycetes</taxon>
        <taxon>Micromonosporales</taxon>
        <taxon>Micromonosporaceae</taxon>
        <taxon>Actinoplanes</taxon>
    </lineage>
</organism>